<dbReference type="PATRIC" id="fig|1423718.3.peg.829"/>
<evidence type="ECO:0000313" key="9">
    <source>
        <dbReference type="Proteomes" id="UP000051008"/>
    </source>
</evidence>
<proteinExistence type="predicted"/>
<dbReference type="Pfam" id="PF04024">
    <property type="entry name" value="PspC"/>
    <property type="match status" value="1"/>
</dbReference>
<dbReference type="OrthoDB" id="9815286at2"/>
<accession>A0A0R2A6W1</accession>
<keyword evidence="3 6" id="KW-0812">Transmembrane</keyword>
<keyword evidence="5 6" id="KW-0472">Membrane</keyword>
<organism evidence="8 9">
    <name type="scientific">Ligilactobacillus agilis DSM 20509</name>
    <dbReference type="NCBI Taxonomy" id="1423718"/>
    <lineage>
        <taxon>Bacteria</taxon>
        <taxon>Bacillati</taxon>
        <taxon>Bacillota</taxon>
        <taxon>Bacilli</taxon>
        <taxon>Lactobacillales</taxon>
        <taxon>Lactobacillaceae</taxon>
        <taxon>Ligilactobacillus</taxon>
    </lineage>
</organism>
<dbReference type="GO" id="GO:0005886">
    <property type="term" value="C:plasma membrane"/>
    <property type="evidence" value="ECO:0007669"/>
    <property type="project" value="UniProtKB-SubCell"/>
</dbReference>
<evidence type="ECO:0000256" key="6">
    <source>
        <dbReference type="SAM" id="Phobius"/>
    </source>
</evidence>
<evidence type="ECO:0000313" key="8">
    <source>
        <dbReference type="EMBL" id="KRM63198.1"/>
    </source>
</evidence>
<evidence type="ECO:0000259" key="7">
    <source>
        <dbReference type="Pfam" id="PF04024"/>
    </source>
</evidence>
<evidence type="ECO:0000256" key="1">
    <source>
        <dbReference type="ARBA" id="ARBA00004162"/>
    </source>
</evidence>
<comment type="caution">
    <text evidence="8">The sequence shown here is derived from an EMBL/GenBank/DDBJ whole genome shotgun (WGS) entry which is preliminary data.</text>
</comment>
<dbReference type="EMBL" id="AYYP01000068">
    <property type="protein sequence ID" value="KRM63198.1"/>
    <property type="molecule type" value="Genomic_DNA"/>
</dbReference>
<dbReference type="Proteomes" id="UP000051008">
    <property type="component" value="Unassembled WGS sequence"/>
</dbReference>
<evidence type="ECO:0000256" key="2">
    <source>
        <dbReference type="ARBA" id="ARBA00022475"/>
    </source>
</evidence>
<dbReference type="PANTHER" id="PTHR33885">
    <property type="entry name" value="PHAGE SHOCK PROTEIN C"/>
    <property type="match status" value="1"/>
</dbReference>
<sequence length="80" mass="9143">MKKKLYKSQDKVVSGVFGGIAEYFDWDKTWVRLAGIFLIIFPGSVIPGIFMYFIAAIIMPERPAANHDDETVIEGEFREK</sequence>
<dbReference type="InterPro" id="IPR052027">
    <property type="entry name" value="PspC"/>
</dbReference>
<dbReference type="PANTHER" id="PTHR33885:SF3">
    <property type="entry name" value="PHAGE SHOCK PROTEIN C"/>
    <property type="match status" value="1"/>
</dbReference>
<protein>
    <recommendedName>
        <fullName evidence="7">Phage shock protein PspC N-terminal domain-containing protein</fullName>
    </recommendedName>
</protein>
<reference evidence="8 9" key="1">
    <citation type="journal article" date="2015" name="Genome Announc.">
        <title>Expanding the biotechnology potential of lactobacilli through comparative genomics of 213 strains and associated genera.</title>
        <authorList>
            <person name="Sun Z."/>
            <person name="Harris H.M."/>
            <person name="McCann A."/>
            <person name="Guo C."/>
            <person name="Argimon S."/>
            <person name="Zhang W."/>
            <person name="Yang X."/>
            <person name="Jeffery I.B."/>
            <person name="Cooney J.C."/>
            <person name="Kagawa T.F."/>
            <person name="Liu W."/>
            <person name="Song Y."/>
            <person name="Salvetti E."/>
            <person name="Wrobel A."/>
            <person name="Rasinkangas P."/>
            <person name="Parkhill J."/>
            <person name="Rea M.C."/>
            <person name="O'Sullivan O."/>
            <person name="Ritari J."/>
            <person name="Douillard F.P."/>
            <person name="Paul Ross R."/>
            <person name="Yang R."/>
            <person name="Briner A.E."/>
            <person name="Felis G.E."/>
            <person name="de Vos W.M."/>
            <person name="Barrangou R."/>
            <person name="Klaenhammer T.R."/>
            <person name="Caufield P.W."/>
            <person name="Cui Y."/>
            <person name="Zhang H."/>
            <person name="O'Toole P.W."/>
        </authorList>
    </citation>
    <scope>NUCLEOTIDE SEQUENCE [LARGE SCALE GENOMIC DNA]</scope>
    <source>
        <strain evidence="8 9">DSM 20509</strain>
    </source>
</reference>
<dbReference type="RefSeq" id="WP_050611514.1">
    <property type="nucleotide sequence ID" value="NZ_AYYP01000068.1"/>
</dbReference>
<evidence type="ECO:0000256" key="3">
    <source>
        <dbReference type="ARBA" id="ARBA00022692"/>
    </source>
</evidence>
<keyword evidence="9" id="KW-1185">Reference proteome</keyword>
<keyword evidence="4 6" id="KW-1133">Transmembrane helix</keyword>
<feature type="domain" description="Phage shock protein PspC N-terminal" evidence="7">
    <location>
        <begin position="3"/>
        <end position="61"/>
    </location>
</feature>
<dbReference type="GeneID" id="75138274"/>
<gene>
    <name evidence="8" type="ORF">FC14_GL000795</name>
</gene>
<dbReference type="InterPro" id="IPR007168">
    <property type="entry name" value="Phageshock_PspC_N"/>
</dbReference>
<keyword evidence="2" id="KW-1003">Cell membrane</keyword>
<evidence type="ECO:0000256" key="5">
    <source>
        <dbReference type="ARBA" id="ARBA00023136"/>
    </source>
</evidence>
<feature type="transmembrane region" description="Helical" evidence="6">
    <location>
        <begin position="33"/>
        <end position="58"/>
    </location>
</feature>
<name>A0A0R2A6W1_9LACO</name>
<evidence type="ECO:0000256" key="4">
    <source>
        <dbReference type="ARBA" id="ARBA00022989"/>
    </source>
</evidence>
<dbReference type="AlphaFoldDB" id="A0A0R2A6W1"/>
<comment type="subcellular location">
    <subcellularLocation>
        <location evidence="1">Cell membrane</location>
        <topology evidence="1">Single-pass membrane protein</topology>
    </subcellularLocation>
</comment>